<feature type="non-terminal residue" evidence="1">
    <location>
        <position position="264"/>
    </location>
</feature>
<dbReference type="GO" id="GO:0060070">
    <property type="term" value="P:canonical Wnt signaling pathway"/>
    <property type="evidence" value="ECO:0007669"/>
    <property type="project" value="TreeGrafter"/>
</dbReference>
<dbReference type="AlphaFoldDB" id="X0UAC8"/>
<dbReference type="PROSITE" id="PS51120">
    <property type="entry name" value="LDLRB"/>
    <property type="match status" value="3"/>
</dbReference>
<gene>
    <name evidence="1" type="ORF">S01H1_45755</name>
</gene>
<dbReference type="GO" id="GO:0005886">
    <property type="term" value="C:plasma membrane"/>
    <property type="evidence" value="ECO:0007669"/>
    <property type="project" value="TreeGrafter"/>
</dbReference>
<dbReference type="InterPro" id="IPR000033">
    <property type="entry name" value="LDLR_classB_rpt"/>
</dbReference>
<dbReference type="PANTHER" id="PTHR46513">
    <property type="entry name" value="VITELLOGENIN RECEPTOR-LIKE PROTEIN-RELATED-RELATED"/>
    <property type="match status" value="1"/>
</dbReference>
<dbReference type="InterPro" id="IPR050778">
    <property type="entry name" value="Cueball_EGF_LRP_Nidogen"/>
</dbReference>
<dbReference type="SUPFAM" id="SSF63825">
    <property type="entry name" value="YWTD domain"/>
    <property type="match status" value="1"/>
</dbReference>
<dbReference type="PANTHER" id="PTHR46513:SF13">
    <property type="entry name" value="EGF-LIKE DOMAIN-CONTAINING PROTEIN"/>
    <property type="match status" value="1"/>
</dbReference>
<dbReference type="GO" id="GO:0042813">
    <property type="term" value="F:Wnt receptor activity"/>
    <property type="evidence" value="ECO:0007669"/>
    <property type="project" value="TreeGrafter"/>
</dbReference>
<evidence type="ECO:0000313" key="1">
    <source>
        <dbReference type="EMBL" id="GAG02470.1"/>
    </source>
</evidence>
<dbReference type="SMART" id="SM00135">
    <property type="entry name" value="LY"/>
    <property type="match status" value="6"/>
</dbReference>
<protein>
    <recommendedName>
        <fullName evidence="2">DUF5050 domain-containing protein</fullName>
    </recommendedName>
</protein>
<reference evidence="1" key="1">
    <citation type="journal article" date="2014" name="Front. Microbiol.">
        <title>High frequency of phylogenetically diverse reductive dehalogenase-homologous genes in deep subseafloor sedimentary metagenomes.</title>
        <authorList>
            <person name="Kawai M."/>
            <person name="Futagami T."/>
            <person name="Toyoda A."/>
            <person name="Takaki Y."/>
            <person name="Nishi S."/>
            <person name="Hori S."/>
            <person name="Arai W."/>
            <person name="Tsubouchi T."/>
            <person name="Morono Y."/>
            <person name="Uchiyama I."/>
            <person name="Ito T."/>
            <person name="Fujiyama A."/>
            <person name="Inagaki F."/>
            <person name="Takami H."/>
        </authorList>
    </citation>
    <scope>NUCLEOTIDE SEQUENCE</scope>
    <source>
        <strain evidence="1">Expedition CK06-06</strain>
    </source>
</reference>
<dbReference type="Pfam" id="PF00058">
    <property type="entry name" value="Ldl_recept_b"/>
    <property type="match status" value="3"/>
</dbReference>
<dbReference type="EMBL" id="BARS01029258">
    <property type="protein sequence ID" value="GAG02470.1"/>
    <property type="molecule type" value="Genomic_DNA"/>
</dbReference>
<name>X0UAC8_9ZZZZ</name>
<comment type="caution">
    <text evidence="1">The sequence shown here is derived from an EMBL/GenBank/DDBJ whole genome shotgun (WGS) entry which is preliminary data.</text>
</comment>
<evidence type="ECO:0008006" key="2">
    <source>
        <dbReference type="Google" id="ProtNLM"/>
    </source>
</evidence>
<proteinExistence type="predicted"/>
<dbReference type="InterPro" id="IPR011042">
    <property type="entry name" value="6-blade_b-propeller_TolB-like"/>
</dbReference>
<feature type="non-terminal residue" evidence="1">
    <location>
        <position position="1"/>
    </location>
</feature>
<dbReference type="Gene3D" id="2.120.10.30">
    <property type="entry name" value="TolB, C-terminal domain"/>
    <property type="match status" value="2"/>
</dbReference>
<sequence>NGEHIVTGSETVTTTEMMYWTDNDAGRIQRANLDGSSIENIIIGLWQPRGIAIDIADGKMYWCEVGNSPHLVGMVRRANLDGTDIETLVSGLHVPQDIALDVDEYRMYWIDNGGGTDRIYRANMDGSDIEVVLFGADARGIALDLENGKIYWTCITNRHGGVGHRSIRCSNLDGTGEETVVDGLGTPDGIALDLEYGKMYWTDQSTDKVQRANLDGTDVEDLVVTGLGRPYGIALDLANSKMYWVDWGTDKIQRANLDGTDIEN</sequence>
<organism evidence="1">
    <name type="scientific">marine sediment metagenome</name>
    <dbReference type="NCBI Taxonomy" id="412755"/>
    <lineage>
        <taxon>unclassified sequences</taxon>
        <taxon>metagenomes</taxon>
        <taxon>ecological metagenomes</taxon>
    </lineage>
</organism>
<dbReference type="GO" id="GO:0017147">
    <property type="term" value="F:Wnt-protein binding"/>
    <property type="evidence" value="ECO:0007669"/>
    <property type="project" value="TreeGrafter"/>
</dbReference>
<accession>X0UAC8</accession>